<evidence type="ECO:0000256" key="13">
    <source>
        <dbReference type="HAMAP-Rule" id="MF_00130"/>
    </source>
</evidence>
<organism evidence="15 16">
    <name type="scientific">Streptococcus acidominimus</name>
    <dbReference type="NCBI Taxonomy" id="1326"/>
    <lineage>
        <taxon>Bacteria</taxon>
        <taxon>Bacillati</taxon>
        <taxon>Bacillota</taxon>
        <taxon>Bacilli</taxon>
        <taxon>Lactobacillales</taxon>
        <taxon>Streptococcaceae</taxon>
        <taxon>Streptococcus</taxon>
    </lineage>
</organism>
<evidence type="ECO:0000256" key="7">
    <source>
        <dbReference type="ARBA" id="ARBA00022801"/>
    </source>
</evidence>
<keyword evidence="5 13" id="KW-0255">Endonuclease</keyword>
<gene>
    <name evidence="13 15" type="primary">recU</name>
    <name evidence="15" type="ORF">SAMEA4504048_01938</name>
</gene>
<dbReference type="GO" id="GO:0003676">
    <property type="term" value="F:nucleic acid binding"/>
    <property type="evidence" value="ECO:0007669"/>
    <property type="project" value="InterPro"/>
</dbReference>
<dbReference type="NCBIfam" id="TIGR00648">
    <property type="entry name" value="recU"/>
    <property type="match status" value="1"/>
</dbReference>
<name>A0A239XEX1_STRAI</name>
<evidence type="ECO:0000256" key="3">
    <source>
        <dbReference type="ARBA" id="ARBA00022722"/>
    </source>
</evidence>
<evidence type="ECO:0000313" key="15">
    <source>
        <dbReference type="EMBL" id="SNV44890.1"/>
    </source>
</evidence>
<sequence length="199" mass="22969">MVNYPHGISKKTPRQALLQRDKEVSFANRGMSFETAINASNDYYLTHGIAVIHKKPTPVQIVKVDYPKRSRAKIVEAYFRQASTTDYSGVFKGRYIDFEAKETRQKTAMPLKNFHDHQIEHMKGVIAQDGICFVLMHFSTLKQTYYLPAIFLIDFYQAERGKRSMPLTYIQKHGFSIELASFPQVPYLDIIEQHFLGGN</sequence>
<dbReference type="CDD" id="cd22354">
    <property type="entry name" value="RecU-like"/>
    <property type="match status" value="1"/>
</dbReference>
<dbReference type="GO" id="GO:0005737">
    <property type="term" value="C:cytoplasm"/>
    <property type="evidence" value="ECO:0007669"/>
    <property type="project" value="UniProtKB-SubCell"/>
</dbReference>
<keyword evidence="6 13" id="KW-0227">DNA damage</keyword>
<comment type="cofactor">
    <cofactor evidence="13">
        <name>Mg(2+)</name>
        <dbReference type="ChEBI" id="CHEBI:18420"/>
    </cofactor>
    <text evidence="13">Binds 1 Mg(2+) ion per subunit.</text>
</comment>
<comment type="function">
    <text evidence="13">Endonuclease that resolves Holliday junction intermediates in genetic recombination. Cleaves mobile four-strand junctions by introducing symmetrical nicks in paired strands. Promotes annealing of linear ssDNA with homologous dsDNA. Required for DNA repair, homologous recombination and chromosome segregation.</text>
</comment>
<feature type="binding site" evidence="13">
    <location>
        <position position="86"/>
    </location>
    <ligand>
        <name>Mg(2+)</name>
        <dbReference type="ChEBI" id="CHEBI:18420"/>
    </ligand>
</feature>
<dbReference type="GO" id="GO:0006281">
    <property type="term" value="P:DNA repair"/>
    <property type="evidence" value="ECO:0007669"/>
    <property type="project" value="UniProtKB-UniRule"/>
</dbReference>
<feature type="binding site" evidence="13">
    <location>
        <position position="84"/>
    </location>
    <ligand>
        <name>Mg(2+)</name>
        <dbReference type="ChEBI" id="CHEBI:18420"/>
    </ligand>
</feature>
<comment type="similarity">
    <text evidence="11 13">Belongs to the RecU family.</text>
</comment>
<evidence type="ECO:0000256" key="11">
    <source>
        <dbReference type="ARBA" id="ARBA00023447"/>
    </source>
</evidence>
<protein>
    <recommendedName>
        <fullName evidence="12 13">Holliday junction resolvase RecU</fullName>
        <ecNumber evidence="13 14">3.1.21.10</ecNumber>
    </recommendedName>
    <alternativeName>
        <fullName evidence="13">Recombination protein U homolog</fullName>
    </alternativeName>
</protein>
<evidence type="ECO:0000256" key="6">
    <source>
        <dbReference type="ARBA" id="ARBA00022763"/>
    </source>
</evidence>
<proteinExistence type="inferred from homology"/>
<evidence type="ECO:0000313" key="16">
    <source>
        <dbReference type="Proteomes" id="UP000215144"/>
    </source>
</evidence>
<keyword evidence="7 13" id="KW-0378">Hydrolase</keyword>
<dbReference type="NCBIfam" id="NF002580">
    <property type="entry name" value="PRK02234.1-1"/>
    <property type="match status" value="1"/>
</dbReference>
<evidence type="ECO:0000256" key="14">
    <source>
        <dbReference type="NCBIfam" id="TIGR00648"/>
    </source>
</evidence>
<dbReference type="KEGG" id="saco:SAME_01938"/>
<keyword evidence="2 13" id="KW-0963">Cytoplasm</keyword>
<evidence type="ECO:0000256" key="8">
    <source>
        <dbReference type="ARBA" id="ARBA00022842"/>
    </source>
</evidence>
<dbReference type="RefSeq" id="WP_017769200.1">
    <property type="nucleotide sequence ID" value="NZ_LT906454.1"/>
</dbReference>
<keyword evidence="8 13" id="KW-0460">Magnesium</keyword>
<feature type="binding site" evidence="13">
    <location>
        <position position="118"/>
    </location>
    <ligand>
        <name>Mg(2+)</name>
        <dbReference type="ChEBI" id="CHEBI:18420"/>
    </ligand>
</feature>
<accession>A0A239XEX1</accession>
<evidence type="ECO:0000256" key="9">
    <source>
        <dbReference type="ARBA" id="ARBA00023172"/>
    </source>
</evidence>
<feature type="site" description="Transition state stabilizer" evidence="13">
    <location>
        <position position="101"/>
    </location>
</feature>
<evidence type="ECO:0000256" key="10">
    <source>
        <dbReference type="ARBA" id="ARBA00023204"/>
    </source>
</evidence>
<dbReference type="NCBIfam" id="NF002584">
    <property type="entry name" value="PRK02234.1-5"/>
    <property type="match status" value="1"/>
</dbReference>
<dbReference type="GO" id="GO:0007059">
    <property type="term" value="P:chromosome segregation"/>
    <property type="evidence" value="ECO:0007669"/>
    <property type="project" value="UniProtKB-UniRule"/>
</dbReference>
<dbReference type="InterPro" id="IPR004612">
    <property type="entry name" value="Resolv_RecU"/>
</dbReference>
<dbReference type="EMBL" id="LT906454">
    <property type="protein sequence ID" value="SNV44890.1"/>
    <property type="molecule type" value="Genomic_DNA"/>
</dbReference>
<keyword evidence="9 13" id="KW-0233">DNA recombination</keyword>
<dbReference type="Gene3D" id="3.40.1350.10">
    <property type="match status" value="1"/>
</dbReference>
<evidence type="ECO:0000256" key="12">
    <source>
        <dbReference type="ARBA" id="ARBA00029523"/>
    </source>
</evidence>
<dbReference type="Pfam" id="PF03838">
    <property type="entry name" value="RecU"/>
    <property type="match status" value="1"/>
</dbReference>
<evidence type="ECO:0000256" key="5">
    <source>
        <dbReference type="ARBA" id="ARBA00022759"/>
    </source>
</evidence>
<dbReference type="InterPro" id="IPR011335">
    <property type="entry name" value="Restrct_endonuc-II-like"/>
</dbReference>
<keyword evidence="4 13" id="KW-0479">Metal-binding</keyword>
<dbReference type="GO" id="GO:0000287">
    <property type="term" value="F:magnesium ion binding"/>
    <property type="evidence" value="ECO:0007669"/>
    <property type="project" value="UniProtKB-UniRule"/>
</dbReference>
<comment type="catalytic activity">
    <reaction evidence="13">
        <text>Endonucleolytic cleavage at a junction such as a reciprocal single-stranded crossover between two homologous DNA duplexes (Holliday junction).</text>
        <dbReference type="EC" id="3.1.21.10"/>
    </reaction>
</comment>
<dbReference type="HAMAP" id="MF_00130">
    <property type="entry name" value="RecU"/>
    <property type="match status" value="1"/>
</dbReference>
<feature type="binding site" evidence="13">
    <location>
        <position position="99"/>
    </location>
    <ligand>
        <name>Mg(2+)</name>
        <dbReference type="ChEBI" id="CHEBI:18420"/>
    </ligand>
</feature>
<evidence type="ECO:0000256" key="4">
    <source>
        <dbReference type="ARBA" id="ARBA00022723"/>
    </source>
</evidence>
<dbReference type="AlphaFoldDB" id="A0A239XEX1"/>
<comment type="subcellular location">
    <subcellularLocation>
        <location evidence="1 13">Cytoplasm</location>
    </subcellularLocation>
</comment>
<dbReference type="GO" id="GO:0006310">
    <property type="term" value="P:DNA recombination"/>
    <property type="evidence" value="ECO:0007669"/>
    <property type="project" value="UniProtKB-UniRule"/>
</dbReference>
<dbReference type="OrthoDB" id="9783592at2"/>
<dbReference type="PIRSF" id="PIRSF037785">
    <property type="entry name" value="RecU"/>
    <property type="match status" value="1"/>
</dbReference>
<keyword evidence="3 13" id="KW-0540">Nuclease</keyword>
<reference evidence="15 16" key="1">
    <citation type="submission" date="2017-06" db="EMBL/GenBank/DDBJ databases">
        <authorList>
            <consortium name="Pathogen Informatics"/>
        </authorList>
    </citation>
    <scope>NUCLEOTIDE SEQUENCE [LARGE SCALE GENOMIC DNA]</scope>
    <source>
        <strain evidence="15 16">NCTC11291</strain>
    </source>
</reference>
<evidence type="ECO:0000256" key="1">
    <source>
        <dbReference type="ARBA" id="ARBA00004496"/>
    </source>
</evidence>
<evidence type="ECO:0000256" key="2">
    <source>
        <dbReference type="ARBA" id="ARBA00022490"/>
    </source>
</evidence>
<dbReference type="EC" id="3.1.21.10" evidence="13 14"/>
<dbReference type="GO" id="GO:0008821">
    <property type="term" value="F:crossover junction DNA endonuclease activity"/>
    <property type="evidence" value="ECO:0007669"/>
    <property type="project" value="UniProtKB-EC"/>
</dbReference>
<keyword evidence="10 13" id="KW-0234">DNA repair</keyword>
<dbReference type="InterPro" id="IPR011856">
    <property type="entry name" value="tRNA_endonuc-like_dom_sf"/>
</dbReference>
<dbReference type="Proteomes" id="UP000215144">
    <property type="component" value="Chromosome 1"/>
</dbReference>
<dbReference type="SUPFAM" id="SSF52980">
    <property type="entry name" value="Restriction endonuclease-like"/>
    <property type="match status" value="1"/>
</dbReference>